<evidence type="ECO:0000256" key="2">
    <source>
        <dbReference type="ARBA" id="ARBA00037361"/>
    </source>
</evidence>
<dbReference type="Proteomes" id="UP000001075">
    <property type="component" value="Unassembled WGS sequence"/>
</dbReference>
<evidence type="ECO:0000313" key="7">
    <source>
        <dbReference type="EMBL" id="EGW05454.1"/>
    </source>
</evidence>
<dbReference type="EMBL" id="JH001833">
    <property type="protein sequence ID" value="EGW05454.1"/>
    <property type="molecule type" value="Genomic_DNA"/>
</dbReference>
<proteinExistence type="predicted"/>
<name>G3IBL9_CRIGR</name>
<evidence type="ECO:0000256" key="4">
    <source>
        <dbReference type="ARBA" id="ARBA00040247"/>
    </source>
</evidence>
<dbReference type="AlphaFoldDB" id="G3IBL9"/>
<comment type="function">
    <text evidence="2">Catalyzes the oxidative cleavage of heme at the alpha-methene bridge carbon, released as carbon monoxide (CO), to generate biliverdin IXalpha, while releasing the central heme iron chelate as ferrous iron.</text>
</comment>
<dbReference type="Gene3D" id="1.20.910.10">
    <property type="entry name" value="Heme oxygenase-like"/>
    <property type="match status" value="1"/>
</dbReference>
<dbReference type="STRING" id="10029.G3IBL9"/>
<dbReference type="InterPro" id="IPR016053">
    <property type="entry name" value="Haem_Oase-like"/>
</dbReference>
<dbReference type="InterPro" id="IPR002051">
    <property type="entry name" value="Haem_Oase"/>
</dbReference>
<accession>G3IBL9</accession>
<evidence type="ECO:0000256" key="1">
    <source>
        <dbReference type="ARBA" id="ARBA00022824"/>
    </source>
</evidence>
<dbReference type="InParanoid" id="G3IBL9"/>
<reference evidence="8" key="1">
    <citation type="journal article" date="2011" name="Nat. Biotechnol.">
        <title>The genomic sequence of the Chinese hamster ovary (CHO)-K1 cell line.</title>
        <authorList>
            <person name="Xu X."/>
            <person name="Nagarajan H."/>
            <person name="Lewis N.E."/>
            <person name="Pan S."/>
            <person name="Cai Z."/>
            <person name="Liu X."/>
            <person name="Chen W."/>
            <person name="Xie M."/>
            <person name="Wang W."/>
            <person name="Hammond S."/>
            <person name="Andersen M.R."/>
            <person name="Neff N."/>
            <person name="Passarelli B."/>
            <person name="Koh W."/>
            <person name="Fan H.C."/>
            <person name="Wang J."/>
            <person name="Gui Y."/>
            <person name="Lee K.H."/>
            <person name="Betenbaugh M.J."/>
            <person name="Quake S.R."/>
            <person name="Famili I."/>
            <person name="Palsson B.O."/>
            <person name="Wang J."/>
        </authorList>
    </citation>
    <scope>NUCLEOTIDE SEQUENCE [LARGE SCALE GENOMIC DNA]</scope>
    <source>
        <strain evidence="8">CHO K1 cell line</strain>
    </source>
</reference>
<dbReference type="PANTHER" id="PTHR10720">
    <property type="entry name" value="HEME OXYGENASE"/>
    <property type="match status" value="1"/>
</dbReference>
<dbReference type="InterPro" id="IPR016084">
    <property type="entry name" value="Haem_Oase-like_multi-hlx"/>
</dbReference>
<dbReference type="GO" id="GO:0006788">
    <property type="term" value="P:heme oxidation"/>
    <property type="evidence" value="ECO:0007669"/>
    <property type="project" value="InterPro"/>
</dbReference>
<evidence type="ECO:0000256" key="3">
    <source>
        <dbReference type="ARBA" id="ARBA00037869"/>
    </source>
</evidence>
<dbReference type="PRINTS" id="PR00088">
    <property type="entry name" value="HAEMOXYGNASE"/>
</dbReference>
<organism evidence="7 8">
    <name type="scientific">Cricetulus griseus</name>
    <name type="common">Chinese hamster</name>
    <name type="synonym">Cricetulus barabensis griseus</name>
    <dbReference type="NCBI Taxonomy" id="10029"/>
    <lineage>
        <taxon>Eukaryota</taxon>
        <taxon>Metazoa</taxon>
        <taxon>Chordata</taxon>
        <taxon>Craniata</taxon>
        <taxon>Vertebrata</taxon>
        <taxon>Euteleostomi</taxon>
        <taxon>Mammalia</taxon>
        <taxon>Eutheria</taxon>
        <taxon>Euarchontoglires</taxon>
        <taxon>Glires</taxon>
        <taxon>Rodentia</taxon>
        <taxon>Myomorpha</taxon>
        <taxon>Muroidea</taxon>
        <taxon>Cricetidae</taxon>
        <taxon>Cricetinae</taxon>
        <taxon>Cricetulus</taxon>
    </lineage>
</organism>
<dbReference type="GO" id="GO:0020037">
    <property type="term" value="F:heme binding"/>
    <property type="evidence" value="ECO:0007669"/>
    <property type="project" value="TreeGrafter"/>
</dbReference>
<gene>
    <name evidence="7" type="ORF">I79_021045</name>
</gene>
<comment type="subcellular location">
    <subcellularLocation>
        <location evidence="3">Endoplasmic reticulum membrane</location>
        <topology evidence="3">Single-pass type IV membrane protein</topology>
        <orientation evidence="3">Cytoplasmic side</orientation>
    </subcellularLocation>
</comment>
<evidence type="ECO:0000313" key="8">
    <source>
        <dbReference type="Proteomes" id="UP000001075"/>
    </source>
</evidence>
<evidence type="ECO:0000256" key="5">
    <source>
        <dbReference type="ARBA" id="ARBA00046441"/>
    </source>
</evidence>
<dbReference type="GO" id="GO:0005789">
    <property type="term" value="C:endoplasmic reticulum membrane"/>
    <property type="evidence" value="ECO:0007669"/>
    <property type="project" value="UniProtKB-SubCell"/>
</dbReference>
<sequence>MECPPQPNSMPKDLKEATKDVHIQAENAEFMRNFQNCQVTREGFKLVMASLCHIYKALEEEVEPNKQNPVYSLLYFPEELH</sequence>
<dbReference type="GO" id="GO:0006979">
    <property type="term" value="P:response to oxidative stress"/>
    <property type="evidence" value="ECO:0007669"/>
    <property type="project" value="TreeGrafter"/>
</dbReference>
<protein>
    <recommendedName>
        <fullName evidence="4">Heme oxygenase 1</fullName>
    </recommendedName>
</protein>
<dbReference type="GO" id="GO:0042167">
    <property type="term" value="P:heme catabolic process"/>
    <property type="evidence" value="ECO:0007669"/>
    <property type="project" value="TreeGrafter"/>
</dbReference>
<keyword evidence="1" id="KW-0256">Endoplasmic reticulum</keyword>
<evidence type="ECO:0000256" key="6">
    <source>
        <dbReference type="ARBA" id="ARBA00047547"/>
    </source>
</evidence>
<dbReference type="PANTHER" id="PTHR10720:SF1">
    <property type="entry name" value="HEME OXYGENASE 1"/>
    <property type="match status" value="1"/>
</dbReference>
<comment type="subunit">
    <text evidence="5">Homodimer and higher order homooligomer. Oligomerization is crucial for its stability and function in the endoplasmic reticulum. Interacts with FLVCR2; this interaction is potentiated in the presence of heme.</text>
</comment>
<comment type="catalytic activity">
    <reaction evidence="6">
        <text>heme b + 3 reduced [NADPH--hemoprotein reductase] + 3 O2 = biliverdin IXalpha + CO + Fe(2+) + 3 oxidized [NADPH--hemoprotein reductase] + 3 H2O + H(+)</text>
        <dbReference type="Rhea" id="RHEA:21764"/>
        <dbReference type="Rhea" id="RHEA-COMP:11964"/>
        <dbReference type="Rhea" id="RHEA-COMP:11965"/>
        <dbReference type="ChEBI" id="CHEBI:15377"/>
        <dbReference type="ChEBI" id="CHEBI:15378"/>
        <dbReference type="ChEBI" id="CHEBI:15379"/>
        <dbReference type="ChEBI" id="CHEBI:17245"/>
        <dbReference type="ChEBI" id="CHEBI:29033"/>
        <dbReference type="ChEBI" id="CHEBI:57618"/>
        <dbReference type="ChEBI" id="CHEBI:57991"/>
        <dbReference type="ChEBI" id="CHEBI:58210"/>
        <dbReference type="ChEBI" id="CHEBI:60344"/>
        <dbReference type="EC" id="1.14.14.18"/>
    </reaction>
    <physiologicalReaction direction="left-to-right" evidence="6">
        <dbReference type="Rhea" id="RHEA:21765"/>
    </physiologicalReaction>
</comment>
<dbReference type="Pfam" id="PF01126">
    <property type="entry name" value="Heme_oxygenase"/>
    <property type="match status" value="1"/>
</dbReference>
<dbReference type="GO" id="GO:0004392">
    <property type="term" value="F:heme oxygenase (decyclizing) activity"/>
    <property type="evidence" value="ECO:0007669"/>
    <property type="project" value="UniProtKB-EC"/>
</dbReference>
<dbReference type="SUPFAM" id="SSF48613">
    <property type="entry name" value="Heme oxygenase-like"/>
    <property type="match status" value="1"/>
</dbReference>